<dbReference type="PANTHER" id="PTHR35936:SF17">
    <property type="entry name" value="ARGININE-BINDING EXTRACELLULAR PROTEIN ARTP"/>
    <property type="match status" value="1"/>
</dbReference>
<dbReference type="Proteomes" id="UP000294796">
    <property type="component" value="Unassembled WGS sequence"/>
</dbReference>
<dbReference type="InterPro" id="IPR001638">
    <property type="entry name" value="Solute-binding_3/MltF_N"/>
</dbReference>
<reference evidence="5 6" key="1">
    <citation type="submission" date="2019-03" db="EMBL/GenBank/DDBJ databases">
        <title>Luteimonas zhaokaii sp.nov., isolated from the rectal contents of Plateau pika in Yushu, Qinghai Province, China.</title>
        <authorList>
            <person name="Zhang G."/>
        </authorList>
    </citation>
    <scope>NUCLEOTIDE SEQUENCE [LARGE SCALE GENOMIC DNA]</scope>
    <source>
        <strain evidence="5 6">B9</strain>
    </source>
</reference>
<dbReference type="Gene3D" id="3.40.190.10">
    <property type="entry name" value="Periplasmic binding protein-like II"/>
    <property type="match status" value="1"/>
</dbReference>
<protein>
    <submittedName>
        <fullName evidence="5">Transporter substrate-binding domain-containing protein</fullName>
    </submittedName>
</protein>
<keyword evidence="2" id="KW-0732">Signal</keyword>
<evidence type="ECO:0000256" key="1">
    <source>
        <dbReference type="ARBA" id="ARBA00010333"/>
    </source>
</evidence>
<keyword evidence="6" id="KW-1185">Reference proteome</keyword>
<dbReference type="Pfam" id="PF00497">
    <property type="entry name" value="SBP_bac_3"/>
    <property type="match status" value="1"/>
</dbReference>
<accession>A0A4R5U4I8</accession>
<gene>
    <name evidence="5" type="ORF">E2F46_01905</name>
</gene>
<dbReference type="EMBL" id="SMTF01000001">
    <property type="protein sequence ID" value="TDK28646.1"/>
    <property type="molecule type" value="Genomic_DNA"/>
</dbReference>
<keyword evidence="3" id="KW-0812">Transmembrane</keyword>
<evidence type="ECO:0000256" key="3">
    <source>
        <dbReference type="SAM" id="Phobius"/>
    </source>
</evidence>
<feature type="transmembrane region" description="Helical" evidence="3">
    <location>
        <begin position="188"/>
        <end position="208"/>
    </location>
</feature>
<evidence type="ECO:0000313" key="5">
    <source>
        <dbReference type="EMBL" id="TDK28646.1"/>
    </source>
</evidence>
<sequence>MGSGLPLPRRFGSRAGCFPRRMQTMRRCDDRAGDGVQVARVLRHLASLILVLAWMPQAIAQDTGNSGEMPADDVPETIRVGVYVSPPLVMKDAGGRYAGMAIELWASAARELGWNHEYVEQRTFGDLIDAVAEGDLDVAVTNLTASQERAGPMDFTHPWYDAGMRVLIGDGPGSRGKLLSALRQSGHLHAYAGLTALMLLATWLLTLFDRKYDDEFPRTWREGLAENLYRVVSVATSGKATTRRRCSAPPGGCWGPCGYCAALRGLPTSPRPSLA</sequence>
<comment type="similarity">
    <text evidence="1">Belongs to the bacterial solute-binding protein 3 family.</text>
</comment>
<evidence type="ECO:0000256" key="2">
    <source>
        <dbReference type="ARBA" id="ARBA00022729"/>
    </source>
</evidence>
<dbReference type="PANTHER" id="PTHR35936">
    <property type="entry name" value="MEMBRANE-BOUND LYTIC MUREIN TRANSGLYCOSYLASE F"/>
    <property type="match status" value="1"/>
</dbReference>
<name>A0A4R5U4I8_9GAMM</name>
<comment type="caution">
    <text evidence="5">The sequence shown here is derived from an EMBL/GenBank/DDBJ whole genome shotgun (WGS) entry which is preliminary data.</text>
</comment>
<keyword evidence="3" id="KW-1133">Transmembrane helix</keyword>
<evidence type="ECO:0000313" key="6">
    <source>
        <dbReference type="Proteomes" id="UP000294796"/>
    </source>
</evidence>
<proteinExistence type="inferred from homology"/>
<dbReference type="OrthoDB" id="5939752at2"/>
<dbReference type="SUPFAM" id="SSF53850">
    <property type="entry name" value="Periplasmic binding protein-like II"/>
    <property type="match status" value="1"/>
</dbReference>
<dbReference type="AlphaFoldDB" id="A0A4R5U4I8"/>
<evidence type="ECO:0000259" key="4">
    <source>
        <dbReference type="Pfam" id="PF00497"/>
    </source>
</evidence>
<feature type="domain" description="Solute-binding protein family 3/N-terminal" evidence="4">
    <location>
        <begin position="78"/>
        <end position="172"/>
    </location>
</feature>
<keyword evidence="3" id="KW-0472">Membrane</keyword>
<organism evidence="5 6">
    <name type="scientific">Luteimonas aestuarii</name>
    <dbReference type="NCBI Taxonomy" id="453837"/>
    <lineage>
        <taxon>Bacteria</taxon>
        <taxon>Pseudomonadati</taxon>
        <taxon>Pseudomonadota</taxon>
        <taxon>Gammaproteobacteria</taxon>
        <taxon>Lysobacterales</taxon>
        <taxon>Lysobacteraceae</taxon>
        <taxon>Luteimonas</taxon>
    </lineage>
</organism>